<evidence type="ECO:0000313" key="2">
    <source>
        <dbReference type="Proteomes" id="UP000680865"/>
    </source>
</evidence>
<gene>
    <name evidence="1" type="ORF">Aco04nite_49250</name>
</gene>
<proteinExistence type="predicted"/>
<protein>
    <submittedName>
        <fullName evidence="1">Uncharacterized protein</fullName>
    </submittedName>
</protein>
<dbReference type="Proteomes" id="UP000680865">
    <property type="component" value="Unassembled WGS sequence"/>
</dbReference>
<keyword evidence="2" id="KW-1185">Reference proteome</keyword>
<organism evidence="1 2">
    <name type="scientific">Winogradskya consettensis</name>
    <dbReference type="NCBI Taxonomy" id="113560"/>
    <lineage>
        <taxon>Bacteria</taxon>
        <taxon>Bacillati</taxon>
        <taxon>Actinomycetota</taxon>
        <taxon>Actinomycetes</taxon>
        <taxon>Micromonosporales</taxon>
        <taxon>Micromonosporaceae</taxon>
        <taxon>Winogradskya</taxon>
    </lineage>
</organism>
<name>A0A919SQT4_9ACTN</name>
<sequence>METAVSAPNPEVRLVAGDPTVQAPPFPLTSFSFVLSAGVGTPRDFMAPDTCDELILLAAGP</sequence>
<accession>A0A919SQT4</accession>
<dbReference type="EMBL" id="BOQP01000027">
    <property type="protein sequence ID" value="GIM76214.1"/>
    <property type="molecule type" value="Genomic_DNA"/>
</dbReference>
<reference evidence="1" key="1">
    <citation type="submission" date="2021-03" db="EMBL/GenBank/DDBJ databases">
        <title>Whole genome shotgun sequence of Actinoplanes consettensis NBRC 14913.</title>
        <authorList>
            <person name="Komaki H."/>
            <person name="Tamura T."/>
        </authorList>
    </citation>
    <scope>NUCLEOTIDE SEQUENCE</scope>
    <source>
        <strain evidence="1">NBRC 14913</strain>
    </source>
</reference>
<evidence type="ECO:0000313" key="1">
    <source>
        <dbReference type="EMBL" id="GIM76214.1"/>
    </source>
</evidence>
<comment type="caution">
    <text evidence="1">The sequence shown here is derived from an EMBL/GenBank/DDBJ whole genome shotgun (WGS) entry which is preliminary data.</text>
</comment>
<dbReference type="AlphaFoldDB" id="A0A919SQT4"/>